<gene>
    <name evidence="2" type="ORF">CVT23_17985</name>
</gene>
<dbReference type="Gene3D" id="1.10.10.10">
    <property type="entry name" value="Winged helix-like DNA-binding domain superfamily/Winged helix DNA-binding domain"/>
    <property type="match status" value="1"/>
</dbReference>
<keyword evidence="3" id="KW-1185">Reference proteome</keyword>
<reference evidence="2 3" key="1">
    <citation type="submission" date="2017-11" db="EMBL/GenBank/DDBJ databases">
        <title>Draft genome sequence of Rhizobiales bacterium SY3-13.</title>
        <authorList>
            <person name="Sun C."/>
        </authorList>
    </citation>
    <scope>NUCLEOTIDE SEQUENCE [LARGE SCALE GENOMIC DNA]</scope>
    <source>
        <strain evidence="2 3">SY3-13</strain>
    </source>
</reference>
<feature type="domain" description="HTH marR-type" evidence="1">
    <location>
        <begin position="1"/>
        <end position="98"/>
    </location>
</feature>
<dbReference type="InterPro" id="IPR036390">
    <property type="entry name" value="WH_DNA-bd_sf"/>
</dbReference>
<name>A0A2M9FXS7_9PROT</name>
<dbReference type="InterPro" id="IPR036388">
    <property type="entry name" value="WH-like_DNA-bd_sf"/>
</dbReference>
<comment type="caution">
    <text evidence="2">The sequence shown here is derived from an EMBL/GenBank/DDBJ whole genome shotgun (WGS) entry which is preliminary data.</text>
</comment>
<evidence type="ECO:0000259" key="1">
    <source>
        <dbReference type="PROSITE" id="PS50995"/>
    </source>
</evidence>
<dbReference type="Proteomes" id="UP000229498">
    <property type="component" value="Unassembled WGS sequence"/>
</dbReference>
<dbReference type="PROSITE" id="PS50995">
    <property type="entry name" value="HTH_MARR_2"/>
    <property type="match status" value="1"/>
</dbReference>
<proteinExistence type="predicted"/>
<accession>A0A2M9FXS7</accession>
<evidence type="ECO:0000313" key="3">
    <source>
        <dbReference type="Proteomes" id="UP000229498"/>
    </source>
</evidence>
<organism evidence="2 3">
    <name type="scientific">Minwuia thermotolerans</name>
    <dbReference type="NCBI Taxonomy" id="2056226"/>
    <lineage>
        <taxon>Bacteria</taxon>
        <taxon>Pseudomonadati</taxon>
        <taxon>Pseudomonadota</taxon>
        <taxon>Alphaproteobacteria</taxon>
        <taxon>Minwuiales</taxon>
        <taxon>Minwuiaceae</taxon>
        <taxon>Minwuia</taxon>
    </lineage>
</organism>
<dbReference type="InterPro" id="IPR000835">
    <property type="entry name" value="HTH_MarR-typ"/>
</dbReference>
<dbReference type="GO" id="GO:0003700">
    <property type="term" value="F:DNA-binding transcription factor activity"/>
    <property type="evidence" value="ECO:0007669"/>
    <property type="project" value="InterPro"/>
</dbReference>
<protein>
    <recommendedName>
        <fullName evidence="1">HTH marR-type domain-containing protein</fullName>
    </recommendedName>
</protein>
<dbReference type="EMBL" id="PHIG01000047">
    <property type="protein sequence ID" value="PJK28263.1"/>
    <property type="molecule type" value="Genomic_DNA"/>
</dbReference>
<dbReference type="Pfam" id="PF12802">
    <property type="entry name" value="MarR_2"/>
    <property type="match status" value="1"/>
</dbReference>
<dbReference type="SUPFAM" id="SSF46785">
    <property type="entry name" value="Winged helix' DNA-binding domain"/>
    <property type="match status" value="1"/>
</dbReference>
<evidence type="ECO:0000313" key="2">
    <source>
        <dbReference type="EMBL" id="PJK28263.1"/>
    </source>
</evidence>
<sequence length="115" mass="12808">MCLVASSPDDTIAGLARAADLDASTLSRNLAHLQRAELVEIVMVEKDRRRRSVWLSETGLRVLERGMPVWREVHEWLLAKLDRDLPEAIASALGSLPPVRAETESVLRPGREKDA</sequence>
<dbReference type="AlphaFoldDB" id="A0A2M9FXS7"/>